<organism evidence="3 4">
    <name type="scientific">Nonomuraea composti</name>
    <dbReference type="NCBI Taxonomy" id="2720023"/>
    <lineage>
        <taxon>Bacteria</taxon>
        <taxon>Bacillati</taxon>
        <taxon>Actinomycetota</taxon>
        <taxon>Actinomycetes</taxon>
        <taxon>Streptosporangiales</taxon>
        <taxon>Streptosporangiaceae</taxon>
        <taxon>Nonomuraea</taxon>
    </lineage>
</organism>
<dbReference type="Proteomes" id="UP000696294">
    <property type="component" value="Unassembled WGS sequence"/>
</dbReference>
<keyword evidence="4" id="KW-1185">Reference proteome</keyword>
<reference evidence="3 4" key="1">
    <citation type="submission" date="2020-03" db="EMBL/GenBank/DDBJ databases">
        <title>WGS of actinomycetes isolated from Thailand.</title>
        <authorList>
            <person name="Thawai C."/>
        </authorList>
    </citation>
    <scope>NUCLEOTIDE SEQUENCE [LARGE SCALE GENOMIC DNA]</scope>
    <source>
        <strain evidence="3 4">FMUSA5-5</strain>
    </source>
</reference>
<feature type="chain" id="PRO_5046561038" evidence="1">
    <location>
        <begin position="28"/>
        <end position="146"/>
    </location>
</feature>
<dbReference type="PANTHER" id="PTHR35883:SF1">
    <property type="entry name" value="CALMODULIN-BINDING PROTEIN CAM-BP15-RELATED"/>
    <property type="match status" value="1"/>
</dbReference>
<evidence type="ECO:0000313" key="4">
    <source>
        <dbReference type="Proteomes" id="UP000696294"/>
    </source>
</evidence>
<protein>
    <submittedName>
        <fullName evidence="3">Calmodulin-binding protein</fullName>
    </submittedName>
</protein>
<dbReference type="InterPro" id="IPR056422">
    <property type="entry name" value="BP74_N"/>
</dbReference>
<dbReference type="PANTHER" id="PTHR35883">
    <property type="entry name" value="CYCLIC AMP-INDUCIBLE PROTEIN BP74-RELATED"/>
    <property type="match status" value="1"/>
</dbReference>
<dbReference type="InterPro" id="IPR053344">
    <property type="entry name" value="cAMP-inducible_BP74-like"/>
</dbReference>
<dbReference type="EMBL" id="JAATEP010000026">
    <property type="protein sequence ID" value="NJP93998.1"/>
    <property type="molecule type" value="Genomic_DNA"/>
</dbReference>
<evidence type="ECO:0000313" key="3">
    <source>
        <dbReference type="EMBL" id="NJP93998.1"/>
    </source>
</evidence>
<dbReference type="Pfam" id="PF23621">
    <property type="entry name" value="BP74_N"/>
    <property type="match status" value="1"/>
</dbReference>
<keyword evidence="1" id="KW-0732">Signal</keyword>
<feature type="signal peptide" evidence="1">
    <location>
        <begin position="1"/>
        <end position="27"/>
    </location>
</feature>
<name>A0ABX1B845_9ACTN</name>
<sequence>MARKVVAPLAAALTALPALTAAAPASAARQAAPAAYFVMTDITREQFVVQITDPDKIRHARELVSGETGERPHVVGRIAKQRAPYNGRWSYHFRPETVDFFDVAIEVCDATIPYVEDHLDEAGGPFLPGLVFCPWTSRLVRELPAP</sequence>
<proteinExistence type="predicted"/>
<comment type="caution">
    <text evidence="3">The sequence shown here is derived from an EMBL/GenBank/DDBJ whole genome shotgun (WGS) entry which is preliminary data.</text>
</comment>
<evidence type="ECO:0000256" key="1">
    <source>
        <dbReference type="SAM" id="SignalP"/>
    </source>
</evidence>
<gene>
    <name evidence="3" type="ORF">HCN51_31960</name>
</gene>
<accession>A0ABX1B845</accession>
<evidence type="ECO:0000259" key="2">
    <source>
        <dbReference type="Pfam" id="PF23621"/>
    </source>
</evidence>
<feature type="domain" description="BP74 N-terminal" evidence="2">
    <location>
        <begin position="34"/>
        <end position="145"/>
    </location>
</feature>